<comment type="caution">
    <text evidence="2">The sequence shown here is derived from an EMBL/GenBank/DDBJ whole genome shotgun (WGS) entry which is preliminary data.</text>
</comment>
<keyword evidence="1" id="KW-0732">Signal</keyword>
<protein>
    <submittedName>
        <fullName evidence="2">Uncharacterized protein</fullName>
    </submittedName>
</protein>
<proteinExistence type="predicted"/>
<accession>A0A7V8NUS1</accession>
<dbReference type="AlphaFoldDB" id="A0A7V8NUS1"/>
<evidence type="ECO:0000256" key="1">
    <source>
        <dbReference type="SAM" id="SignalP"/>
    </source>
</evidence>
<sequence>MKRLIVALASVTGLLASAAQTRGQDLLVPAGTLLQCTMNEPRFSSATASVGDPVLCHLKSFQEFGRPVFPRGSMLAGHLEAEKDPGHFVGKGYLNITFDRVILPTGDLPLPAKVIAAKGFRVDRQGDIVGKGHAKRDVAEWMFPPLWPWKVLTLPARGPRPTLKGEEPIQLRLMDDIMVPRAFSAQNDHPDRPPYASSAVRPSSFSGVQAFEAIQPENAADTATGITNGTFVNTALALNTTAPGNESAPRVTALVLTSNQVLLVTKYRMNGGVVTYRALNGMEGSVDEAQVNWRKTTGMTSAVRSPDRPAMVRATN</sequence>
<name>A0A7V8NUS1_9BACT</name>
<dbReference type="Proteomes" id="UP000567293">
    <property type="component" value="Unassembled WGS sequence"/>
</dbReference>
<keyword evidence="3" id="KW-1185">Reference proteome</keyword>
<organism evidence="2 3">
    <name type="scientific">Candidatus Acidiferrum panamense</name>
    <dbReference type="NCBI Taxonomy" id="2741543"/>
    <lineage>
        <taxon>Bacteria</taxon>
        <taxon>Pseudomonadati</taxon>
        <taxon>Acidobacteriota</taxon>
        <taxon>Terriglobia</taxon>
        <taxon>Candidatus Acidiferrales</taxon>
        <taxon>Candidatus Acidiferrum</taxon>
    </lineage>
</organism>
<feature type="signal peptide" evidence="1">
    <location>
        <begin position="1"/>
        <end position="18"/>
    </location>
</feature>
<dbReference type="EMBL" id="JACDQQ010002251">
    <property type="protein sequence ID" value="MBA0087919.1"/>
    <property type="molecule type" value="Genomic_DNA"/>
</dbReference>
<evidence type="ECO:0000313" key="2">
    <source>
        <dbReference type="EMBL" id="MBA0087919.1"/>
    </source>
</evidence>
<gene>
    <name evidence="2" type="ORF">HRJ53_23275</name>
</gene>
<evidence type="ECO:0000313" key="3">
    <source>
        <dbReference type="Proteomes" id="UP000567293"/>
    </source>
</evidence>
<reference evidence="2" key="1">
    <citation type="submission" date="2020-06" db="EMBL/GenBank/DDBJ databases">
        <title>Legume-microbial interactions unlock mineral nutrients during tropical forest succession.</title>
        <authorList>
            <person name="Epihov D.Z."/>
        </authorList>
    </citation>
    <scope>NUCLEOTIDE SEQUENCE [LARGE SCALE GENOMIC DNA]</scope>
    <source>
        <strain evidence="2">Pan2503</strain>
    </source>
</reference>
<feature type="chain" id="PRO_5030578073" evidence="1">
    <location>
        <begin position="19"/>
        <end position="316"/>
    </location>
</feature>